<dbReference type="SUPFAM" id="SSF100950">
    <property type="entry name" value="NagB/RpiA/CoA transferase-like"/>
    <property type="match status" value="1"/>
</dbReference>
<dbReference type="CDD" id="cd01400">
    <property type="entry name" value="6PGL"/>
    <property type="match status" value="1"/>
</dbReference>
<gene>
    <name evidence="8" type="ORF">BCR43DRAFT_490816</name>
</gene>
<protein>
    <recommendedName>
        <fullName evidence="4 6">6-phosphogluconolactonase</fullName>
        <shortName evidence="6">6PGL</shortName>
        <ecNumber evidence="4 6">3.1.1.31</ecNumber>
    </recommendedName>
</protein>
<dbReference type="UniPathway" id="UPA00115">
    <property type="reaction ID" value="UER00409"/>
</dbReference>
<dbReference type="Pfam" id="PF01182">
    <property type="entry name" value="Glucosamine_iso"/>
    <property type="match status" value="1"/>
</dbReference>
<keyword evidence="5 6" id="KW-0378">Hydrolase</keyword>
<dbReference type="InterPro" id="IPR006148">
    <property type="entry name" value="Glc/Gal-6P_isomerase"/>
</dbReference>
<dbReference type="PANTHER" id="PTHR11054:SF0">
    <property type="entry name" value="6-PHOSPHOGLUCONOLACTONASE"/>
    <property type="match status" value="1"/>
</dbReference>
<dbReference type="FunFam" id="3.40.50.1360:FF:000005">
    <property type="entry name" value="6-phosphogluconolactonase"/>
    <property type="match status" value="1"/>
</dbReference>
<dbReference type="PANTHER" id="PTHR11054">
    <property type="entry name" value="6-PHOSPHOGLUCONOLACTONASE"/>
    <property type="match status" value="1"/>
</dbReference>
<dbReference type="OMA" id="SKQPIMH"/>
<dbReference type="EMBL" id="MCGN01000004">
    <property type="protein sequence ID" value="ORY98070.1"/>
    <property type="molecule type" value="Genomic_DNA"/>
</dbReference>
<dbReference type="GO" id="GO:0005975">
    <property type="term" value="P:carbohydrate metabolic process"/>
    <property type="evidence" value="ECO:0007669"/>
    <property type="project" value="UniProtKB-UniRule"/>
</dbReference>
<dbReference type="InterPro" id="IPR005900">
    <property type="entry name" value="6-phosphogluconolactonase_DevB"/>
</dbReference>
<evidence type="ECO:0000313" key="8">
    <source>
        <dbReference type="EMBL" id="ORY98070.1"/>
    </source>
</evidence>
<comment type="function">
    <text evidence="6">Hydrolysis of 6-phosphogluconolactone to 6-phosphogluconate.</text>
</comment>
<evidence type="ECO:0000256" key="4">
    <source>
        <dbReference type="ARBA" id="ARBA00013198"/>
    </source>
</evidence>
<feature type="domain" description="Glucosamine/galactosamine-6-phosphate isomerase" evidence="7">
    <location>
        <begin position="10"/>
        <end position="225"/>
    </location>
</feature>
<dbReference type="OrthoDB" id="432544at2759"/>
<dbReference type="GO" id="GO:0017057">
    <property type="term" value="F:6-phosphogluconolactonase activity"/>
    <property type="evidence" value="ECO:0007669"/>
    <property type="project" value="UniProtKB-UniRule"/>
</dbReference>
<comment type="pathway">
    <text evidence="2 6">Carbohydrate degradation; pentose phosphate pathway; D-ribulose 5-phosphate from D-glucose 6-phosphate (oxidative stage): step 2/3.</text>
</comment>
<evidence type="ECO:0000256" key="5">
    <source>
        <dbReference type="ARBA" id="ARBA00022801"/>
    </source>
</evidence>
<dbReference type="EC" id="3.1.1.31" evidence="4 6"/>
<keyword evidence="9" id="KW-1185">Reference proteome</keyword>
<name>A0A1X2HGM9_SYNRA</name>
<evidence type="ECO:0000256" key="2">
    <source>
        <dbReference type="ARBA" id="ARBA00004961"/>
    </source>
</evidence>
<evidence type="ECO:0000256" key="6">
    <source>
        <dbReference type="RuleBase" id="RU365095"/>
    </source>
</evidence>
<comment type="similarity">
    <text evidence="3 6">Belongs to the glucosamine/galactosamine-6-phosphate isomerase family. 6-phosphogluconolactonase subfamily.</text>
</comment>
<dbReference type="InterPro" id="IPR039104">
    <property type="entry name" value="6PGL"/>
</dbReference>
<dbReference type="AlphaFoldDB" id="A0A1X2HGM9"/>
<dbReference type="Gene3D" id="3.40.50.1360">
    <property type="match status" value="1"/>
</dbReference>
<dbReference type="NCBIfam" id="TIGR01198">
    <property type="entry name" value="pgl"/>
    <property type="match status" value="1"/>
</dbReference>
<dbReference type="GO" id="GO:0006098">
    <property type="term" value="P:pentose-phosphate shunt"/>
    <property type="evidence" value="ECO:0007669"/>
    <property type="project" value="UniProtKB-UniPathway"/>
</dbReference>
<organism evidence="8 9">
    <name type="scientific">Syncephalastrum racemosum</name>
    <name type="common">Filamentous fungus</name>
    <dbReference type="NCBI Taxonomy" id="13706"/>
    <lineage>
        <taxon>Eukaryota</taxon>
        <taxon>Fungi</taxon>
        <taxon>Fungi incertae sedis</taxon>
        <taxon>Mucoromycota</taxon>
        <taxon>Mucoromycotina</taxon>
        <taxon>Mucoromycetes</taxon>
        <taxon>Mucorales</taxon>
        <taxon>Syncephalastraceae</taxon>
        <taxon>Syncephalastrum</taxon>
    </lineage>
</organism>
<dbReference type="STRING" id="13706.A0A1X2HGM9"/>
<accession>A0A1X2HGM9</accession>
<evidence type="ECO:0000259" key="7">
    <source>
        <dbReference type="Pfam" id="PF01182"/>
    </source>
</evidence>
<sequence>MAQAAYAFPTTDALSAGLNDFVAKRSKAAIADHGSFSIAVSGGSLPKLLAKDLKDNKDVDFSKWHVFWADERCVPLDHADSNYLELKKQLLDSVSIPSDNIHTINTSFGKDAAKAAEDYEKDVRNYFHNELPKFDLILLGMGPDGHCCSLFPGHPLLDEKKLWVAPITDSPKPPPERITLTFPVVNNARAIAFVTAGEGKQDMLQQILEKPELELPCQRVKPVNNSPVYWFVDQPAAGKLQPATLSQY</sequence>
<dbReference type="FunCoup" id="A0A1X2HGM9">
    <property type="interactions" value="542"/>
</dbReference>
<comment type="catalytic activity">
    <reaction evidence="1 6">
        <text>6-phospho-D-glucono-1,5-lactone + H2O = 6-phospho-D-gluconate + H(+)</text>
        <dbReference type="Rhea" id="RHEA:12556"/>
        <dbReference type="ChEBI" id="CHEBI:15377"/>
        <dbReference type="ChEBI" id="CHEBI:15378"/>
        <dbReference type="ChEBI" id="CHEBI:57955"/>
        <dbReference type="ChEBI" id="CHEBI:58759"/>
        <dbReference type="EC" id="3.1.1.31"/>
    </reaction>
</comment>
<reference evidence="8 9" key="1">
    <citation type="submission" date="2016-07" db="EMBL/GenBank/DDBJ databases">
        <title>Pervasive Adenine N6-methylation of Active Genes in Fungi.</title>
        <authorList>
            <consortium name="DOE Joint Genome Institute"/>
            <person name="Mondo S.J."/>
            <person name="Dannebaum R.O."/>
            <person name="Kuo R.C."/>
            <person name="Labutti K."/>
            <person name="Haridas S."/>
            <person name="Kuo A."/>
            <person name="Salamov A."/>
            <person name="Ahrendt S.R."/>
            <person name="Lipzen A."/>
            <person name="Sullivan W."/>
            <person name="Andreopoulos W.B."/>
            <person name="Clum A."/>
            <person name="Lindquist E."/>
            <person name="Daum C."/>
            <person name="Ramamoorthy G.K."/>
            <person name="Gryganskyi A."/>
            <person name="Culley D."/>
            <person name="Magnuson J.K."/>
            <person name="James T.Y."/>
            <person name="O'Malley M.A."/>
            <person name="Stajich J.E."/>
            <person name="Spatafora J.W."/>
            <person name="Visel A."/>
            <person name="Grigoriev I.V."/>
        </authorList>
    </citation>
    <scope>NUCLEOTIDE SEQUENCE [LARGE SCALE GENOMIC DNA]</scope>
    <source>
        <strain evidence="8 9">NRRL 2496</strain>
    </source>
</reference>
<proteinExistence type="inferred from homology"/>
<dbReference type="Proteomes" id="UP000242180">
    <property type="component" value="Unassembled WGS sequence"/>
</dbReference>
<dbReference type="InParanoid" id="A0A1X2HGM9"/>
<evidence type="ECO:0000256" key="1">
    <source>
        <dbReference type="ARBA" id="ARBA00000832"/>
    </source>
</evidence>
<dbReference type="InterPro" id="IPR037171">
    <property type="entry name" value="NagB/RpiA_transferase-like"/>
</dbReference>
<evidence type="ECO:0000313" key="9">
    <source>
        <dbReference type="Proteomes" id="UP000242180"/>
    </source>
</evidence>
<comment type="caution">
    <text evidence="8">The sequence shown here is derived from an EMBL/GenBank/DDBJ whole genome shotgun (WGS) entry which is preliminary data.</text>
</comment>
<evidence type="ECO:0000256" key="3">
    <source>
        <dbReference type="ARBA" id="ARBA00010662"/>
    </source>
</evidence>